<dbReference type="AlphaFoldDB" id="A0A198WPL3"/>
<evidence type="ECO:0000313" key="4">
    <source>
        <dbReference type="Proteomes" id="UP000078295"/>
    </source>
</evidence>
<name>A0A198WPL3_MORCA</name>
<gene>
    <name evidence="3" type="ORF">AO370_1846</name>
</gene>
<feature type="signal peptide" evidence="1">
    <location>
        <begin position="1"/>
        <end position="30"/>
    </location>
</feature>
<dbReference type="Pfam" id="PF13670">
    <property type="entry name" value="PepSY_2"/>
    <property type="match status" value="1"/>
</dbReference>
<keyword evidence="1" id="KW-0732">Signal</keyword>
<comment type="caution">
    <text evidence="3">The sequence shown here is derived from an EMBL/GenBank/DDBJ whole genome shotgun (WGS) entry which is preliminary data.</text>
</comment>
<evidence type="ECO:0000259" key="2">
    <source>
        <dbReference type="Pfam" id="PF13670"/>
    </source>
</evidence>
<evidence type="ECO:0000256" key="1">
    <source>
        <dbReference type="SAM" id="SignalP"/>
    </source>
</evidence>
<dbReference type="OrthoDB" id="6647923at2"/>
<sequence length="105" mass="11675">MKNLTNKLLAGVLSAAVLLPAVGFSTTAVANDRIKAQAYGDVNFNQNRQKAIQMLAARGYQVTDIDVDDYLGKVVFEVEAYKNGAEYDIVLEYPSLKIIKEQRDY</sequence>
<dbReference type="Gene3D" id="3.10.450.40">
    <property type="match status" value="1"/>
</dbReference>
<dbReference type="RefSeq" id="WP_064604916.1">
    <property type="nucleotide sequence ID" value="NZ_LXHF01000013.1"/>
</dbReference>
<reference evidence="3 4" key="1">
    <citation type="journal article" date="2016" name="Genome Biol. Evol.">
        <title>Comparative Genomic Analyses of the Moraxella catarrhalis Serosensitive and Seroresistant Lineages Demonstrate Their Independent Evolution.</title>
        <authorList>
            <person name="Earl J.P."/>
            <person name="de Vries S.P."/>
            <person name="Ahmed A."/>
            <person name="Powell E."/>
            <person name="Schultz M.P."/>
            <person name="Hermans P.W."/>
            <person name="Hill D.J."/>
            <person name="Zhou Z."/>
            <person name="Constantinidou C.I."/>
            <person name="Hu F.Z."/>
            <person name="Bootsma H.J."/>
            <person name="Ehrlich G.D."/>
        </authorList>
    </citation>
    <scope>NUCLEOTIDE SEQUENCE [LARGE SCALE GENOMIC DNA]</scope>
    <source>
        <strain evidence="3 4">F23</strain>
    </source>
</reference>
<feature type="domain" description="PepSY" evidence="2">
    <location>
        <begin position="15"/>
        <end position="101"/>
    </location>
</feature>
<dbReference type="Proteomes" id="UP000078295">
    <property type="component" value="Unassembled WGS sequence"/>
</dbReference>
<accession>A0A198WPL3</accession>
<proteinExistence type="predicted"/>
<evidence type="ECO:0000313" key="3">
    <source>
        <dbReference type="EMBL" id="OAV22836.1"/>
    </source>
</evidence>
<dbReference type="EMBL" id="LXHQ01000049">
    <property type="protein sequence ID" value="OAV22836.1"/>
    <property type="molecule type" value="Genomic_DNA"/>
</dbReference>
<feature type="chain" id="PRO_5008279961" description="PepSY domain-containing protein" evidence="1">
    <location>
        <begin position="31"/>
        <end position="105"/>
    </location>
</feature>
<protein>
    <recommendedName>
        <fullName evidence="2">PepSY domain-containing protein</fullName>
    </recommendedName>
</protein>
<dbReference type="InterPro" id="IPR025711">
    <property type="entry name" value="PepSY"/>
</dbReference>
<organism evidence="3 4">
    <name type="scientific">Moraxella catarrhalis</name>
    <name type="common">Branhamella catarrhalis</name>
    <dbReference type="NCBI Taxonomy" id="480"/>
    <lineage>
        <taxon>Bacteria</taxon>
        <taxon>Pseudomonadati</taxon>
        <taxon>Pseudomonadota</taxon>
        <taxon>Gammaproteobacteria</taxon>
        <taxon>Moraxellales</taxon>
        <taxon>Moraxellaceae</taxon>
        <taxon>Moraxella</taxon>
    </lineage>
</organism>